<dbReference type="AlphaFoldDB" id="A0A0C3DKM1"/>
<evidence type="ECO:0000313" key="2">
    <source>
        <dbReference type="EMBL" id="KIM56591.1"/>
    </source>
</evidence>
<keyword evidence="3" id="KW-1185">Reference proteome</keyword>
<reference evidence="2 3" key="1">
    <citation type="submission" date="2014-04" db="EMBL/GenBank/DDBJ databases">
        <authorList>
            <consortium name="DOE Joint Genome Institute"/>
            <person name="Kuo A."/>
            <person name="Kohler A."/>
            <person name="Nagy L.G."/>
            <person name="Floudas D."/>
            <person name="Copeland A."/>
            <person name="Barry K.W."/>
            <person name="Cichocki N."/>
            <person name="Veneault-Fourrey C."/>
            <person name="LaButti K."/>
            <person name="Lindquist E.A."/>
            <person name="Lipzen A."/>
            <person name="Lundell T."/>
            <person name="Morin E."/>
            <person name="Murat C."/>
            <person name="Sun H."/>
            <person name="Tunlid A."/>
            <person name="Henrissat B."/>
            <person name="Grigoriev I.V."/>
            <person name="Hibbett D.S."/>
            <person name="Martin F."/>
            <person name="Nordberg H.P."/>
            <person name="Cantor M.N."/>
            <person name="Hua S.X."/>
        </authorList>
    </citation>
    <scope>NUCLEOTIDE SEQUENCE [LARGE SCALE GENOMIC DNA]</scope>
    <source>
        <strain evidence="2 3">Foug A</strain>
    </source>
</reference>
<feature type="compositionally biased region" description="Basic and acidic residues" evidence="1">
    <location>
        <begin position="118"/>
        <end position="127"/>
    </location>
</feature>
<gene>
    <name evidence="2" type="ORF">SCLCIDRAFT_238888</name>
</gene>
<protein>
    <submittedName>
        <fullName evidence="2">Uncharacterized protein</fullName>
    </submittedName>
</protein>
<dbReference type="InParanoid" id="A0A0C3DKM1"/>
<evidence type="ECO:0000313" key="3">
    <source>
        <dbReference type="Proteomes" id="UP000053989"/>
    </source>
</evidence>
<feature type="region of interest" description="Disordered" evidence="1">
    <location>
        <begin position="98"/>
        <end position="128"/>
    </location>
</feature>
<dbReference type="Proteomes" id="UP000053989">
    <property type="component" value="Unassembled WGS sequence"/>
</dbReference>
<proteinExistence type="predicted"/>
<sequence>MLVLPSVANCFTPPKCQNMEEVPEAALQRTRLHDFLLRSAAGDLQQEDESYLHTPLAKHLLHGLAYTVGSALGYDPPTREECLAAFVMPNRVRLTAGARAWSKHGHRSQGRASPGDNAEVRAADATRSRGWWGTPSGPVARINEKALLLFEKVVDNATWRNLHWLPHQVLIYEARVEEGYGMRWSQDRNLGVEDTTAHDPQRTFPWVFRGFVEPMMENGHEVGWRH</sequence>
<dbReference type="EMBL" id="KN822114">
    <property type="protein sequence ID" value="KIM56591.1"/>
    <property type="molecule type" value="Genomic_DNA"/>
</dbReference>
<accession>A0A0C3DKM1</accession>
<name>A0A0C3DKM1_9AGAM</name>
<evidence type="ECO:0000256" key="1">
    <source>
        <dbReference type="SAM" id="MobiDB-lite"/>
    </source>
</evidence>
<reference evidence="3" key="2">
    <citation type="submission" date="2015-01" db="EMBL/GenBank/DDBJ databases">
        <title>Evolutionary Origins and Diversification of the Mycorrhizal Mutualists.</title>
        <authorList>
            <consortium name="DOE Joint Genome Institute"/>
            <consortium name="Mycorrhizal Genomics Consortium"/>
            <person name="Kohler A."/>
            <person name="Kuo A."/>
            <person name="Nagy L.G."/>
            <person name="Floudas D."/>
            <person name="Copeland A."/>
            <person name="Barry K.W."/>
            <person name="Cichocki N."/>
            <person name="Veneault-Fourrey C."/>
            <person name="LaButti K."/>
            <person name="Lindquist E.A."/>
            <person name="Lipzen A."/>
            <person name="Lundell T."/>
            <person name="Morin E."/>
            <person name="Murat C."/>
            <person name="Riley R."/>
            <person name="Ohm R."/>
            <person name="Sun H."/>
            <person name="Tunlid A."/>
            <person name="Henrissat B."/>
            <person name="Grigoriev I.V."/>
            <person name="Hibbett D.S."/>
            <person name="Martin F."/>
        </authorList>
    </citation>
    <scope>NUCLEOTIDE SEQUENCE [LARGE SCALE GENOMIC DNA]</scope>
    <source>
        <strain evidence="3">Foug A</strain>
    </source>
</reference>
<dbReference type="HOGENOM" id="CLU_110812_0_0_1"/>
<dbReference type="PANTHER" id="PTHR34204:SF2">
    <property type="entry name" value="RNA-BINDING ASCH DOMAIN PROTEIN"/>
    <property type="match status" value="1"/>
</dbReference>
<organism evidence="2 3">
    <name type="scientific">Scleroderma citrinum Foug A</name>
    <dbReference type="NCBI Taxonomy" id="1036808"/>
    <lineage>
        <taxon>Eukaryota</taxon>
        <taxon>Fungi</taxon>
        <taxon>Dikarya</taxon>
        <taxon>Basidiomycota</taxon>
        <taxon>Agaricomycotina</taxon>
        <taxon>Agaricomycetes</taxon>
        <taxon>Agaricomycetidae</taxon>
        <taxon>Boletales</taxon>
        <taxon>Sclerodermatineae</taxon>
        <taxon>Sclerodermataceae</taxon>
        <taxon>Scleroderma</taxon>
    </lineage>
</organism>
<dbReference type="PANTHER" id="PTHR34204">
    <property type="entry name" value="RNA-BINDING ASCH DOMAIN PROTEIN"/>
    <property type="match status" value="1"/>
</dbReference>
<dbReference type="OrthoDB" id="112749at2759"/>